<evidence type="ECO:0000256" key="1">
    <source>
        <dbReference type="SAM" id="SignalP"/>
    </source>
</evidence>
<accession>A0ABQ3BJ03</accession>
<gene>
    <name evidence="2" type="ORF">GCM10008088_00750</name>
</gene>
<feature type="chain" id="PRO_5047045482" description="WG containing repeat-containing protein" evidence="1">
    <location>
        <begin position="20"/>
        <end position="527"/>
    </location>
</feature>
<proteinExistence type="predicted"/>
<evidence type="ECO:0008006" key="4">
    <source>
        <dbReference type="Google" id="ProtNLM"/>
    </source>
</evidence>
<dbReference type="EMBL" id="BMWY01000001">
    <property type="protein sequence ID" value="GGZ43669.1"/>
    <property type="molecule type" value="Genomic_DNA"/>
</dbReference>
<protein>
    <recommendedName>
        <fullName evidence="4">WG containing repeat-containing protein</fullName>
    </recommendedName>
</protein>
<reference evidence="3" key="1">
    <citation type="journal article" date="2019" name="Int. J. Syst. Evol. Microbiol.">
        <title>The Global Catalogue of Microorganisms (GCM) 10K type strain sequencing project: providing services to taxonomists for standard genome sequencing and annotation.</title>
        <authorList>
            <consortium name="The Broad Institute Genomics Platform"/>
            <consortium name="The Broad Institute Genome Sequencing Center for Infectious Disease"/>
            <person name="Wu L."/>
            <person name="Ma J."/>
        </authorList>
    </citation>
    <scope>NUCLEOTIDE SEQUENCE [LARGE SCALE GENOMIC DNA]</scope>
    <source>
        <strain evidence="3">KCTC 12708</strain>
    </source>
</reference>
<keyword evidence="1" id="KW-0732">Signal</keyword>
<evidence type="ECO:0000313" key="3">
    <source>
        <dbReference type="Proteomes" id="UP000615593"/>
    </source>
</evidence>
<sequence>MKLKLLLAVMLCFCVAVQAQVSPIQVTKSKIEKDKRKDTELMFTADDGKGGFISARLYRAGLMKMPKGYYIEHYDAALNLVSEYEYEIDDSSIKSLFVKDGKLNLIEYKRNRDTNNNDYNLLTSSLDKLDFSGEGQNIFSVSRKDVKKPFFFAVGFIPIGNLGQVDHDPTGEVYLSQNRNHIAFNFDIKDDKEETHLVKVFDNDLNLVFENEFKQEGVKDNLFHYNSITIDDSNGDAYFLGKLYESRKMKKKGKSNYVYKLYQLNANGTKELSFDTAENFVGSMELINDDENLVCVGFYSEKNDFRYKGTVYYNVNKEDFSVGASSFNPFTKQFMVDKYGEKRGSRKEKKGKELSNLRYRGLHIGTDGGVYFTAEEYYITTTYGYNGTQNTVYHYNDIFACKINTLGKMEWARNINKRQTTGGNAIDYFSYLSTVKDGRMLILLNGSDKVKKMRDDRIRFNDKRVKKLSLYVVEILPGGEFNYDQVINNDESKVTYKVAEGVISDNYDAVILEGNKGKKKRVVKLTL</sequence>
<organism evidence="2 3">
    <name type="scientific">Mesonia mobilis</name>
    <dbReference type="NCBI Taxonomy" id="369791"/>
    <lineage>
        <taxon>Bacteria</taxon>
        <taxon>Pseudomonadati</taxon>
        <taxon>Bacteroidota</taxon>
        <taxon>Flavobacteriia</taxon>
        <taxon>Flavobacteriales</taxon>
        <taxon>Flavobacteriaceae</taxon>
        <taxon>Mesonia</taxon>
    </lineage>
</organism>
<dbReference type="RefSeq" id="WP_156876764.1">
    <property type="nucleotide sequence ID" value="NZ_BMWY01000001.1"/>
</dbReference>
<dbReference type="GeneID" id="94367713"/>
<evidence type="ECO:0000313" key="2">
    <source>
        <dbReference type="EMBL" id="GGZ43669.1"/>
    </source>
</evidence>
<keyword evidence="3" id="KW-1185">Reference proteome</keyword>
<dbReference type="Proteomes" id="UP000615593">
    <property type="component" value="Unassembled WGS sequence"/>
</dbReference>
<name>A0ABQ3BJ03_9FLAO</name>
<comment type="caution">
    <text evidence="2">The sequence shown here is derived from an EMBL/GenBank/DDBJ whole genome shotgun (WGS) entry which is preliminary data.</text>
</comment>
<feature type="signal peptide" evidence="1">
    <location>
        <begin position="1"/>
        <end position="19"/>
    </location>
</feature>